<comment type="caution">
    <text evidence="1">The sequence shown here is derived from an EMBL/GenBank/DDBJ whole genome shotgun (WGS) entry which is preliminary data.</text>
</comment>
<dbReference type="Proteomes" id="UP000828941">
    <property type="component" value="Chromosome 2"/>
</dbReference>
<evidence type="ECO:0000313" key="1">
    <source>
        <dbReference type="EMBL" id="KAI4354058.1"/>
    </source>
</evidence>
<proteinExistence type="predicted"/>
<protein>
    <submittedName>
        <fullName evidence="1">Uncharacterized protein</fullName>
    </submittedName>
</protein>
<gene>
    <name evidence="1" type="ORF">L6164_002958</name>
</gene>
<sequence length="95" mass="10329">MPSCCSCFPLKKCTHSRPPSPRPISSPQTELTDDAHPRSPSPRSISSPLTELTDDDEFHSSPSFTEEATDNTFDSLSSSEKGTTSYDVFISCIDG</sequence>
<organism evidence="1 2">
    <name type="scientific">Bauhinia variegata</name>
    <name type="common">Purple orchid tree</name>
    <name type="synonym">Phanera variegata</name>
    <dbReference type="NCBI Taxonomy" id="167791"/>
    <lineage>
        <taxon>Eukaryota</taxon>
        <taxon>Viridiplantae</taxon>
        <taxon>Streptophyta</taxon>
        <taxon>Embryophyta</taxon>
        <taxon>Tracheophyta</taxon>
        <taxon>Spermatophyta</taxon>
        <taxon>Magnoliopsida</taxon>
        <taxon>eudicotyledons</taxon>
        <taxon>Gunneridae</taxon>
        <taxon>Pentapetalae</taxon>
        <taxon>rosids</taxon>
        <taxon>fabids</taxon>
        <taxon>Fabales</taxon>
        <taxon>Fabaceae</taxon>
        <taxon>Cercidoideae</taxon>
        <taxon>Cercideae</taxon>
        <taxon>Bauhiniinae</taxon>
        <taxon>Bauhinia</taxon>
    </lineage>
</organism>
<reference evidence="1 2" key="1">
    <citation type="journal article" date="2022" name="DNA Res.">
        <title>Chromosomal-level genome assembly of the orchid tree Bauhinia variegata (Leguminosae; Cercidoideae) supports the allotetraploid origin hypothesis of Bauhinia.</title>
        <authorList>
            <person name="Zhong Y."/>
            <person name="Chen Y."/>
            <person name="Zheng D."/>
            <person name="Pang J."/>
            <person name="Liu Y."/>
            <person name="Luo S."/>
            <person name="Meng S."/>
            <person name="Qian L."/>
            <person name="Wei D."/>
            <person name="Dai S."/>
            <person name="Zhou R."/>
        </authorList>
    </citation>
    <scope>NUCLEOTIDE SEQUENCE [LARGE SCALE GENOMIC DNA]</scope>
    <source>
        <strain evidence="1">BV-YZ2020</strain>
    </source>
</reference>
<keyword evidence="2" id="KW-1185">Reference proteome</keyword>
<accession>A0ACB9PZW6</accession>
<evidence type="ECO:0000313" key="2">
    <source>
        <dbReference type="Proteomes" id="UP000828941"/>
    </source>
</evidence>
<dbReference type="EMBL" id="CM039427">
    <property type="protein sequence ID" value="KAI4354058.1"/>
    <property type="molecule type" value="Genomic_DNA"/>
</dbReference>
<name>A0ACB9PZW6_BAUVA</name>